<name>W6U926_ECHGR</name>
<dbReference type="EC" id="3.5.4.4" evidence="4"/>
<evidence type="ECO:0000256" key="7">
    <source>
        <dbReference type="ARBA" id="ARBA00022801"/>
    </source>
</evidence>
<evidence type="ECO:0000313" key="10">
    <source>
        <dbReference type="EMBL" id="EUB57898.1"/>
    </source>
</evidence>
<dbReference type="OrthoDB" id="272271at2759"/>
<dbReference type="SUPFAM" id="SSF51556">
    <property type="entry name" value="Metallo-dependent hydrolases"/>
    <property type="match status" value="1"/>
</dbReference>
<dbReference type="PANTHER" id="PTHR11409">
    <property type="entry name" value="ADENOSINE DEAMINASE"/>
    <property type="match status" value="1"/>
</dbReference>
<feature type="domain" description="Adenosine deaminase" evidence="9">
    <location>
        <begin position="10"/>
        <end position="338"/>
    </location>
</feature>
<dbReference type="KEGG" id="egl:EGR_07260"/>
<dbReference type="EMBL" id="APAU02000073">
    <property type="protein sequence ID" value="EUB57898.1"/>
    <property type="molecule type" value="Genomic_DNA"/>
</dbReference>
<dbReference type="InterPro" id="IPR006650">
    <property type="entry name" value="A/AMP_deam_AS"/>
</dbReference>
<organism evidence="10 11">
    <name type="scientific">Echinococcus granulosus</name>
    <name type="common">Hydatid tapeworm</name>
    <dbReference type="NCBI Taxonomy" id="6210"/>
    <lineage>
        <taxon>Eukaryota</taxon>
        <taxon>Metazoa</taxon>
        <taxon>Spiralia</taxon>
        <taxon>Lophotrochozoa</taxon>
        <taxon>Platyhelminthes</taxon>
        <taxon>Cestoda</taxon>
        <taxon>Eucestoda</taxon>
        <taxon>Cyclophyllidea</taxon>
        <taxon>Taeniidae</taxon>
        <taxon>Echinococcus</taxon>
        <taxon>Echinococcus granulosus group</taxon>
    </lineage>
</organism>
<keyword evidence="8" id="KW-0862">Zinc</keyword>
<dbReference type="Pfam" id="PF00962">
    <property type="entry name" value="A_deaminase"/>
    <property type="match status" value="1"/>
</dbReference>
<evidence type="ECO:0000256" key="8">
    <source>
        <dbReference type="ARBA" id="ARBA00022833"/>
    </source>
</evidence>
<sequence>MRFNENRWEVELHIHLDGAFRPSTVYRYAEKKGIHVPGSNAEEFTSRLAITQPNSLSSFLQTFDYIISPIAGDKEAINQITLDFVEDCVTRGGHCYVEPRFSPHILTGGKLSAEEVTKTVLDALERGGANHDLQWRAILCMMRGNPEWSDDVVAIAKKFQPYGVVAVDVAGDDKPCDGTNTDPRIKEAFKKAKAGGLHCIAHAGENGPAASVTEAVHEMFAERIGHGYHILDDPAVYKDVRERNIHFEASFSPSNVCPLSSKLTGSVHGEWSSHPITRFEADKVNYSISTDDPTVTGQWMQAEKRMLAMQMVLEGEQFHMANLRAAEACFLGAEDKAASATSGVNHAALSAQQPPGRRAEEL</sequence>
<evidence type="ECO:0000256" key="1">
    <source>
        <dbReference type="ARBA" id="ARBA00001947"/>
    </source>
</evidence>
<keyword evidence="7" id="KW-0378">Hydrolase</keyword>
<dbReference type="GO" id="GO:0009897">
    <property type="term" value="C:external side of plasma membrane"/>
    <property type="evidence" value="ECO:0007669"/>
    <property type="project" value="TreeGrafter"/>
</dbReference>
<dbReference type="InterPro" id="IPR032466">
    <property type="entry name" value="Metal_Hydrolase"/>
</dbReference>
<dbReference type="Gene3D" id="3.20.20.140">
    <property type="entry name" value="Metal-dependent hydrolases"/>
    <property type="match status" value="1"/>
</dbReference>
<evidence type="ECO:0000256" key="4">
    <source>
        <dbReference type="ARBA" id="ARBA00012784"/>
    </source>
</evidence>
<evidence type="ECO:0000313" key="11">
    <source>
        <dbReference type="Proteomes" id="UP000019149"/>
    </source>
</evidence>
<accession>W6U926</accession>
<dbReference type="Proteomes" id="UP000019149">
    <property type="component" value="Unassembled WGS sequence"/>
</dbReference>
<dbReference type="GO" id="GO:0005829">
    <property type="term" value="C:cytosol"/>
    <property type="evidence" value="ECO:0007669"/>
    <property type="project" value="TreeGrafter"/>
</dbReference>
<evidence type="ECO:0000256" key="3">
    <source>
        <dbReference type="ARBA" id="ARBA00006676"/>
    </source>
</evidence>
<dbReference type="GO" id="GO:0046103">
    <property type="term" value="P:inosine biosynthetic process"/>
    <property type="evidence" value="ECO:0007669"/>
    <property type="project" value="TreeGrafter"/>
</dbReference>
<dbReference type="AlphaFoldDB" id="W6U926"/>
<dbReference type="NCBIfam" id="TIGR01430">
    <property type="entry name" value="aden_deam"/>
    <property type="match status" value="1"/>
</dbReference>
<evidence type="ECO:0000256" key="2">
    <source>
        <dbReference type="ARBA" id="ARBA00004296"/>
    </source>
</evidence>
<dbReference type="GO" id="GO:0004000">
    <property type="term" value="F:adenosine deaminase activity"/>
    <property type="evidence" value="ECO:0007669"/>
    <property type="project" value="TreeGrafter"/>
</dbReference>
<reference evidence="10 11" key="1">
    <citation type="journal article" date="2013" name="Nat. Genet.">
        <title>The genome of the hydatid tapeworm Echinococcus granulosus.</title>
        <authorList>
            <person name="Zheng H."/>
            <person name="Zhang W."/>
            <person name="Zhang L."/>
            <person name="Zhang Z."/>
            <person name="Li J."/>
            <person name="Lu G."/>
            <person name="Zhu Y."/>
            <person name="Wang Y."/>
            <person name="Huang Y."/>
            <person name="Liu J."/>
            <person name="Kang H."/>
            <person name="Chen J."/>
            <person name="Wang L."/>
            <person name="Chen A."/>
            <person name="Yu S."/>
            <person name="Gao Z."/>
            <person name="Jin L."/>
            <person name="Gu W."/>
            <person name="Wang Z."/>
            <person name="Zhao L."/>
            <person name="Shi B."/>
            <person name="Wen H."/>
            <person name="Lin R."/>
            <person name="Jones M.K."/>
            <person name="Brejova B."/>
            <person name="Vinar T."/>
            <person name="Zhao G."/>
            <person name="McManus D.P."/>
            <person name="Chen Z."/>
            <person name="Zhou Y."/>
            <person name="Wang S."/>
        </authorList>
    </citation>
    <scope>NUCLEOTIDE SEQUENCE [LARGE SCALE GENOMIC DNA]</scope>
</reference>
<gene>
    <name evidence="10" type="ORF">EGR_07260</name>
</gene>
<dbReference type="InterPro" id="IPR006330">
    <property type="entry name" value="Ado/ade_deaminase"/>
</dbReference>
<keyword evidence="6" id="KW-0479">Metal-binding</keyword>
<comment type="caution">
    <text evidence="10">The sequence shown here is derived from an EMBL/GenBank/DDBJ whole genome shotgun (WGS) entry which is preliminary data.</text>
</comment>
<dbReference type="OMA" id="NHFTIHA"/>
<dbReference type="RefSeq" id="XP_024349094.1">
    <property type="nucleotide sequence ID" value="XM_024496509.1"/>
</dbReference>
<comment type="subcellular location">
    <subcellularLocation>
        <location evidence="2">Cell membrane</location>
        <topology evidence="2">Peripheral membrane protein</topology>
        <orientation evidence="2">Extracellular side</orientation>
    </subcellularLocation>
</comment>
<dbReference type="STRING" id="6210.W6U926"/>
<dbReference type="GO" id="GO:0009168">
    <property type="term" value="P:purine ribonucleoside monophosphate biosynthetic process"/>
    <property type="evidence" value="ECO:0007669"/>
    <property type="project" value="InterPro"/>
</dbReference>
<comment type="cofactor">
    <cofactor evidence="1">
        <name>Zn(2+)</name>
        <dbReference type="ChEBI" id="CHEBI:29105"/>
    </cofactor>
</comment>
<dbReference type="GO" id="GO:0046872">
    <property type="term" value="F:metal ion binding"/>
    <property type="evidence" value="ECO:0007669"/>
    <property type="project" value="UniProtKB-KW"/>
</dbReference>
<evidence type="ECO:0000256" key="5">
    <source>
        <dbReference type="ARBA" id="ARBA00018099"/>
    </source>
</evidence>
<dbReference type="InterPro" id="IPR001365">
    <property type="entry name" value="A_deaminase_dom"/>
</dbReference>
<protein>
    <recommendedName>
        <fullName evidence="5">Adenosine deaminase</fullName>
        <ecNumber evidence="4">3.5.4.4</ecNumber>
    </recommendedName>
</protein>
<proteinExistence type="inferred from homology"/>
<dbReference type="GO" id="GO:0006154">
    <property type="term" value="P:adenosine catabolic process"/>
    <property type="evidence" value="ECO:0007669"/>
    <property type="project" value="TreeGrafter"/>
</dbReference>
<dbReference type="CTD" id="36342975"/>
<keyword evidence="11" id="KW-1185">Reference proteome</keyword>
<evidence type="ECO:0000259" key="9">
    <source>
        <dbReference type="Pfam" id="PF00962"/>
    </source>
</evidence>
<dbReference type="PROSITE" id="PS00485">
    <property type="entry name" value="A_DEAMINASE"/>
    <property type="match status" value="1"/>
</dbReference>
<dbReference type="GeneID" id="36342975"/>
<evidence type="ECO:0000256" key="6">
    <source>
        <dbReference type="ARBA" id="ARBA00022723"/>
    </source>
</evidence>
<dbReference type="GO" id="GO:0060169">
    <property type="term" value="P:negative regulation of adenosine receptor signaling pathway"/>
    <property type="evidence" value="ECO:0007669"/>
    <property type="project" value="TreeGrafter"/>
</dbReference>
<dbReference type="GO" id="GO:0043103">
    <property type="term" value="P:hypoxanthine salvage"/>
    <property type="evidence" value="ECO:0007669"/>
    <property type="project" value="TreeGrafter"/>
</dbReference>
<comment type="similarity">
    <text evidence="3">Belongs to the metallo-dependent hydrolases superfamily. Adenosine and AMP deaminases family.</text>
</comment>
<dbReference type="PANTHER" id="PTHR11409:SF43">
    <property type="entry name" value="ADENOSINE DEAMINASE"/>
    <property type="match status" value="1"/>
</dbReference>